<organism evidence="1 2">
    <name type="scientific">Neorhizobium alkalisoli</name>
    <dbReference type="NCBI Taxonomy" id="528178"/>
    <lineage>
        <taxon>Bacteria</taxon>
        <taxon>Pseudomonadati</taxon>
        <taxon>Pseudomonadota</taxon>
        <taxon>Alphaproteobacteria</taxon>
        <taxon>Hyphomicrobiales</taxon>
        <taxon>Rhizobiaceae</taxon>
        <taxon>Rhizobium/Agrobacterium group</taxon>
        <taxon>Neorhizobium</taxon>
    </lineage>
</organism>
<proteinExistence type="predicted"/>
<dbReference type="Proteomes" id="UP000320653">
    <property type="component" value="Unassembled WGS sequence"/>
</dbReference>
<dbReference type="RefSeq" id="WP_145639221.1">
    <property type="nucleotide sequence ID" value="NZ_VIWP01000004.1"/>
</dbReference>
<dbReference type="EMBL" id="VIWP01000004">
    <property type="protein sequence ID" value="TWF53417.1"/>
    <property type="molecule type" value="Genomic_DNA"/>
</dbReference>
<comment type="caution">
    <text evidence="1">The sequence shown here is derived from an EMBL/GenBank/DDBJ whole genome shotgun (WGS) entry which is preliminary data.</text>
</comment>
<sequence>MFHSTQNNREKIRPPTDAELLQSAHQQVEIYLVYLREHETRNDLFDTRELPISKESLVNAFRIVIATENRPNIRALLIKAGMTLAQFQDDIGQPMVIRPVTEPIMNRSDERRKADPARLRRFDLALLKLGEERIRLGRVFQSAQNIAERRPFHHA</sequence>
<dbReference type="AlphaFoldDB" id="A0A561QSX1"/>
<evidence type="ECO:0000313" key="2">
    <source>
        <dbReference type="Proteomes" id="UP000320653"/>
    </source>
</evidence>
<name>A0A561QSX1_9HYPH</name>
<keyword evidence="2" id="KW-1185">Reference proteome</keyword>
<reference evidence="1 2" key="1">
    <citation type="submission" date="2019-06" db="EMBL/GenBank/DDBJ databases">
        <title>Sorghum-associated microbial communities from plants grown in Nebraska, USA.</title>
        <authorList>
            <person name="Schachtman D."/>
        </authorList>
    </citation>
    <scope>NUCLEOTIDE SEQUENCE [LARGE SCALE GENOMIC DNA]</scope>
    <source>
        <strain evidence="1 2">1225</strain>
    </source>
</reference>
<accession>A0A561QSX1</accession>
<protein>
    <submittedName>
        <fullName evidence="1">Uncharacterized protein</fullName>
    </submittedName>
</protein>
<gene>
    <name evidence="1" type="ORF">FHW37_104697</name>
</gene>
<evidence type="ECO:0000313" key="1">
    <source>
        <dbReference type="EMBL" id="TWF53417.1"/>
    </source>
</evidence>
<dbReference type="OrthoDB" id="8404418at2"/>